<name>A0A1M6N9V6_9ACTN</name>
<reference evidence="2 3" key="1">
    <citation type="submission" date="2016-11" db="EMBL/GenBank/DDBJ databases">
        <authorList>
            <person name="Jaros S."/>
            <person name="Januszkiewicz K."/>
            <person name="Wedrychowicz H."/>
        </authorList>
    </citation>
    <scope>NUCLEOTIDE SEQUENCE [LARGE SCALE GENOMIC DNA]</scope>
    <source>
        <strain evidence="2 3">CGMCC 4.5723</strain>
    </source>
</reference>
<dbReference type="EMBL" id="FQZK01000011">
    <property type="protein sequence ID" value="SHJ92508.1"/>
    <property type="molecule type" value="Genomic_DNA"/>
</dbReference>
<keyword evidence="3" id="KW-1185">Reference proteome</keyword>
<dbReference type="InterPro" id="IPR015943">
    <property type="entry name" value="WD40/YVTN_repeat-like_dom_sf"/>
</dbReference>
<evidence type="ECO:0000313" key="2">
    <source>
        <dbReference type="EMBL" id="SHJ92508.1"/>
    </source>
</evidence>
<dbReference type="InterPro" id="IPR011047">
    <property type="entry name" value="Quinoprotein_ADH-like_sf"/>
</dbReference>
<organism evidence="2 3">
    <name type="scientific">Nocardiopsis flavescens</name>
    <dbReference type="NCBI Taxonomy" id="758803"/>
    <lineage>
        <taxon>Bacteria</taxon>
        <taxon>Bacillati</taxon>
        <taxon>Actinomycetota</taxon>
        <taxon>Actinomycetes</taxon>
        <taxon>Streptosporangiales</taxon>
        <taxon>Nocardiopsidaceae</taxon>
        <taxon>Nocardiopsis</taxon>
    </lineage>
</organism>
<evidence type="ECO:0000259" key="1">
    <source>
        <dbReference type="Pfam" id="PF13360"/>
    </source>
</evidence>
<gene>
    <name evidence="2" type="ORF">SAMN05421803_111128</name>
</gene>
<dbReference type="Gene3D" id="2.130.10.10">
    <property type="entry name" value="YVTN repeat-like/Quinoprotein amine dehydrogenase"/>
    <property type="match status" value="1"/>
</dbReference>
<dbReference type="InterPro" id="IPR002372">
    <property type="entry name" value="PQQ_rpt_dom"/>
</dbReference>
<dbReference type="Pfam" id="PF13360">
    <property type="entry name" value="PQQ_2"/>
    <property type="match status" value="1"/>
</dbReference>
<dbReference type="Proteomes" id="UP000184452">
    <property type="component" value="Unassembled WGS sequence"/>
</dbReference>
<feature type="domain" description="Pyrrolo-quinoline quinone repeat" evidence="1">
    <location>
        <begin position="28"/>
        <end position="145"/>
    </location>
</feature>
<proteinExistence type="predicted"/>
<dbReference type="RefSeq" id="WP_178378573.1">
    <property type="nucleotide sequence ID" value="NZ_FQZK01000011.1"/>
</dbReference>
<dbReference type="SUPFAM" id="SSF50998">
    <property type="entry name" value="Quinoprotein alcohol dehydrogenase-like"/>
    <property type="match status" value="1"/>
</dbReference>
<accession>A0A1M6N9V6</accession>
<protein>
    <submittedName>
        <fullName evidence="2">PQQ-like domain-containing protein</fullName>
    </submittedName>
</protein>
<sequence>MSVSEVAWKWNSPEEDPVFEVIPVPTGAVAHTSSGAFAIDTLTGETLWSYGFSESTDDVEPTPDGSRVVVSSEQGIAVLDAASGKIIVEEHEKREEYELSLESLGIPLNSGLVSMSEENGQGLLTMDPWEGSGEPWEAEASCSDGGPAGEVRQALTTPTAFIVVQDCADGDQEVVSFSPESGEELWRSSRDEDLGVSTDLDLAGTGEVLVHQDISTLRGTLIVDASTGEVIADDLEDSLDNDLLRVLPDGYLAVREDRDGNLSYELREFSGKVIERTLVDREEAGSAITGYLPLSGALVKLSPTGEGNDVLQPVVHGWGTEHGGERITVPFEVVAPETLSLREVDRVLGPGAFEAVPGAVILREHSSDGTTAALVGLH</sequence>
<evidence type="ECO:0000313" key="3">
    <source>
        <dbReference type="Proteomes" id="UP000184452"/>
    </source>
</evidence>
<dbReference type="STRING" id="758803.SAMN05421803_111128"/>
<dbReference type="AlphaFoldDB" id="A0A1M6N9V6"/>